<evidence type="ECO:0000313" key="3">
    <source>
        <dbReference type="Proteomes" id="UP000886998"/>
    </source>
</evidence>
<reference evidence="2" key="1">
    <citation type="submission" date="2020-08" db="EMBL/GenBank/DDBJ databases">
        <title>Multicomponent nature underlies the extraordinary mechanical properties of spider dragline silk.</title>
        <authorList>
            <person name="Kono N."/>
            <person name="Nakamura H."/>
            <person name="Mori M."/>
            <person name="Yoshida Y."/>
            <person name="Ohtoshi R."/>
            <person name="Malay A.D."/>
            <person name="Moran D.A.P."/>
            <person name="Tomita M."/>
            <person name="Numata K."/>
            <person name="Arakawa K."/>
        </authorList>
    </citation>
    <scope>NUCLEOTIDE SEQUENCE</scope>
</reference>
<sequence>MDVAEESSNDDEEVDTEAPATSRVYLPSAENKDEELDYDESAYIFYYAVRTGSPCLSFDILRDSRAIEQISFSLCP</sequence>
<proteinExistence type="predicted"/>
<feature type="region of interest" description="Disordered" evidence="1">
    <location>
        <begin position="1"/>
        <end position="28"/>
    </location>
</feature>
<comment type="caution">
    <text evidence="2">The sequence shown here is derived from an EMBL/GenBank/DDBJ whole genome shotgun (WGS) entry which is preliminary data.</text>
</comment>
<evidence type="ECO:0000313" key="2">
    <source>
        <dbReference type="EMBL" id="GFS42671.1"/>
    </source>
</evidence>
<dbReference type="InterPro" id="IPR051972">
    <property type="entry name" value="Glutamate-rich_WD_repeat"/>
</dbReference>
<name>A0A8X6MAZ7_9ARAC</name>
<dbReference type="GO" id="GO:0042254">
    <property type="term" value="P:ribosome biogenesis"/>
    <property type="evidence" value="ECO:0007669"/>
    <property type="project" value="TreeGrafter"/>
</dbReference>
<organism evidence="2 3">
    <name type="scientific">Trichonephila inaurata madagascariensis</name>
    <dbReference type="NCBI Taxonomy" id="2747483"/>
    <lineage>
        <taxon>Eukaryota</taxon>
        <taxon>Metazoa</taxon>
        <taxon>Ecdysozoa</taxon>
        <taxon>Arthropoda</taxon>
        <taxon>Chelicerata</taxon>
        <taxon>Arachnida</taxon>
        <taxon>Araneae</taxon>
        <taxon>Araneomorphae</taxon>
        <taxon>Entelegynae</taxon>
        <taxon>Araneoidea</taxon>
        <taxon>Nephilidae</taxon>
        <taxon>Trichonephila</taxon>
        <taxon>Trichonephila inaurata</taxon>
    </lineage>
</organism>
<dbReference type="Proteomes" id="UP000886998">
    <property type="component" value="Unassembled WGS sequence"/>
</dbReference>
<dbReference type="GO" id="GO:0005730">
    <property type="term" value="C:nucleolus"/>
    <property type="evidence" value="ECO:0007669"/>
    <property type="project" value="TreeGrafter"/>
</dbReference>
<dbReference type="EMBL" id="BMAV01025574">
    <property type="protein sequence ID" value="GFS42671.1"/>
    <property type="molecule type" value="Genomic_DNA"/>
</dbReference>
<dbReference type="PANTHER" id="PTHR45903">
    <property type="entry name" value="GLUTAMATE-RICH WD REPEAT-CONTAINING PROTEIN 1"/>
    <property type="match status" value="1"/>
</dbReference>
<keyword evidence="3" id="KW-1185">Reference proteome</keyword>
<accession>A0A8X6MAZ7</accession>
<gene>
    <name evidence="2" type="primary">NCL1_48923</name>
    <name evidence="2" type="ORF">TNIN_319841</name>
</gene>
<dbReference type="PANTHER" id="PTHR45903:SF1">
    <property type="entry name" value="GLUTAMATE-RICH WD REPEAT-CONTAINING PROTEIN 1"/>
    <property type="match status" value="1"/>
</dbReference>
<evidence type="ECO:0000256" key="1">
    <source>
        <dbReference type="SAM" id="MobiDB-lite"/>
    </source>
</evidence>
<feature type="compositionally biased region" description="Acidic residues" evidence="1">
    <location>
        <begin position="1"/>
        <end position="16"/>
    </location>
</feature>
<dbReference type="OrthoDB" id="2161379at2759"/>
<protein>
    <submittedName>
        <fullName evidence="2">Glutamate-rich WD repeat-containing protein 1</fullName>
    </submittedName>
</protein>
<dbReference type="AlphaFoldDB" id="A0A8X6MAZ7"/>